<sequence length="645" mass="69849">MEQVDRQLRFSLEHVAAAAAAPSSPGLHHDYDHQHQHPPNHHNNGNNEDLEAAGHRSRFFGLRDSVSAADEWITTSRLGRLFRLRGTGHPNELKDATFFKEVRAGLTTFATMAYIIAVNTNKFKSDLRRDLVTATAALAGMASFCFGLFTNLPVAIAPGMGLNAYFTFQVVGRNGTGPVPYRTALTAVFVEGLVFIALALTGMRQWLVRLVPSTLKTATGVGIGLFLTEIGLSYGAGIGAITGGWLSTPLALAGCPEDEVDPTSGMCTGGEMSNPKLWVAVLCGGIVTAFLMAFRIKYALIIGISLVSILSWPRNTSITYFPDTPQGDSRFDFFKQVVSFRPMTTGSSSSPDSGSGSLNRLDWSLSATPASQFALALFTFLYVDVVDATATLYAMARFCGVTDPRDGAFPRSTIAYCTDAAFISVGALLGSSPVTAFIESSAGIAEGGRSGLTAAVAGLCFVVSVFFAPIFASIPPWATGCALILVGCSMIRQITEINWRYIGDVLPSFVVITFIPFSYSVAYGLIAGVLIYTVLNGLIGLVVLASGGRVEPHEYDLKEYWSWKGPARAPWFVRAICKRREKKGSRLDDDNVYDDDADNDDDEARITTGEFRRTSSKNELPMAVLKDRITQRDVDSEVNWRRETV</sequence>
<name>A0ACC0VAF7_9HYPO</name>
<protein>
    <submittedName>
        <fullName evidence="1">Uncharacterized protein</fullName>
    </submittedName>
</protein>
<comment type="caution">
    <text evidence="1">The sequence shown here is derived from an EMBL/GenBank/DDBJ whole genome shotgun (WGS) entry which is preliminary data.</text>
</comment>
<evidence type="ECO:0000313" key="2">
    <source>
        <dbReference type="Proteomes" id="UP001163324"/>
    </source>
</evidence>
<reference evidence="1" key="1">
    <citation type="submission" date="2022-10" db="EMBL/GenBank/DDBJ databases">
        <title>Complete Genome of Trichothecium roseum strain YXFP-22015, a Plant Pathogen Isolated from Citrus.</title>
        <authorList>
            <person name="Wang Y."/>
            <person name="Zhu L."/>
        </authorList>
    </citation>
    <scope>NUCLEOTIDE SEQUENCE</scope>
    <source>
        <strain evidence="1">YXFP-22015</strain>
    </source>
</reference>
<keyword evidence="2" id="KW-1185">Reference proteome</keyword>
<proteinExistence type="predicted"/>
<gene>
    <name evidence="1" type="ORF">N3K66_002224</name>
</gene>
<evidence type="ECO:0000313" key="1">
    <source>
        <dbReference type="EMBL" id="KAI9902872.1"/>
    </source>
</evidence>
<dbReference type="EMBL" id="CM047941">
    <property type="protein sequence ID" value="KAI9902872.1"/>
    <property type="molecule type" value="Genomic_DNA"/>
</dbReference>
<organism evidence="1 2">
    <name type="scientific">Trichothecium roseum</name>
    <dbReference type="NCBI Taxonomy" id="47278"/>
    <lineage>
        <taxon>Eukaryota</taxon>
        <taxon>Fungi</taxon>
        <taxon>Dikarya</taxon>
        <taxon>Ascomycota</taxon>
        <taxon>Pezizomycotina</taxon>
        <taxon>Sordariomycetes</taxon>
        <taxon>Hypocreomycetidae</taxon>
        <taxon>Hypocreales</taxon>
        <taxon>Hypocreales incertae sedis</taxon>
        <taxon>Trichothecium</taxon>
    </lineage>
</organism>
<accession>A0ACC0VAF7</accession>
<dbReference type="Proteomes" id="UP001163324">
    <property type="component" value="Chromosome 2"/>
</dbReference>